<dbReference type="CDD" id="cd02966">
    <property type="entry name" value="TlpA_like_family"/>
    <property type="match status" value="1"/>
</dbReference>
<dbReference type="InterPro" id="IPR036249">
    <property type="entry name" value="Thioredoxin-like_sf"/>
</dbReference>
<gene>
    <name evidence="3" type="ORF">HNQ44_000561</name>
</gene>
<dbReference type="PROSITE" id="PS00194">
    <property type="entry name" value="THIOREDOXIN_1"/>
    <property type="match status" value="1"/>
</dbReference>
<keyword evidence="4" id="KW-1185">Reference proteome</keyword>
<dbReference type="SUPFAM" id="SSF52833">
    <property type="entry name" value="Thioredoxin-like"/>
    <property type="match status" value="1"/>
</dbReference>
<evidence type="ECO:0000313" key="3">
    <source>
        <dbReference type="EMBL" id="MBB5179139.1"/>
    </source>
</evidence>
<comment type="caution">
    <text evidence="3">The sequence shown here is derived from an EMBL/GenBank/DDBJ whole genome shotgun (WGS) entry which is preliminary data.</text>
</comment>
<dbReference type="PANTHER" id="PTHR42852">
    <property type="entry name" value="THIOL:DISULFIDE INTERCHANGE PROTEIN DSBE"/>
    <property type="match status" value="1"/>
</dbReference>
<accession>A0A7W8FR46</accession>
<protein>
    <submittedName>
        <fullName evidence="3">Peroxiredoxin</fullName>
    </submittedName>
</protein>
<dbReference type="EMBL" id="JACHHE010000001">
    <property type="protein sequence ID" value="MBB5179139.1"/>
    <property type="molecule type" value="Genomic_DNA"/>
</dbReference>
<dbReference type="InterPro" id="IPR013766">
    <property type="entry name" value="Thioredoxin_domain"/>
</dbReference>
<dbReference type="InterPro" id="IPR017937">
    <property type="entry name" value="Thioredoxin_CS"/>
</dbReference>
<sequence length="192" mass="21226">MSKKLIGLTLVAVLIGVAIAGVVKDNIEKTTEFDNIALGSDVDFLATEQGLAKGEMAPDFELTTLDGKRVKLSDYKGKKVILNFWATWCPPCRAEMPHMQAYYEEQAASDNVEILAVNLTKEDHGLEKIKTFKEEYGLSFPIPMDEKGEIGSLYQAVTIPTSYILDTQGRVQTKFVGPMDQATIENIISTMD</sequence>
<dbReference type="OrthoDB" id="25753at2"/>
<dbReference type="PANTHER" id="PTHR42852:SF13">
    <property type="entry name" value="PROTEIN DIPZ"/>
    <property type="match status" value="1"/>
</dbReference>
<evidence type="ECO:0000256" key="1">
    <source>
        <dbReference type="ARBA" id="ARBA00023157"/>
    </source>
</evidence>
<dbReference type="AlphaFoldDB" id="A0A7W8FR46"/>
<dbReference type="Gene3D" id="3.40.30.10">
    <property type="entry name" value="Glutaredoxin"/>
    <property type="match status" value="1"/>
</dbReference>
<feature type="domain" description="Thioredoxin" evidence="2">
    <location>
        <begin position="51"/>
        <end position="192"/>
    </location>
</feature>
<dbReference type="GO" id="GO:0016491">
    <property type="term" value="F:oxidoreductase activity"/>
    <property type="evidence" value="ECO:0007669"/>
    <property type="project" value="InterPro"/>
</dbReference>
<dbReference type="RefSeq" id="WP_135502313.1">
    <property type="nucleotide sequence ID" value="NZ_JACHHE010000001.1"/>
</dbReference>
<dbReference type="Proteomes" id="UP000525923">
    <property type="component" value="Unassembled WGS sequence"/>
</dbReference>
<name>A0A7W8FR46_9BACL</name>
<evidence type="ECO:0000313" key="4">
    <source>
        <dbReference type="Proteomes" id="UP000525923"/>
    </source>
</evidence>
<dbReference type="InterPro" id="IPR050553">
    <property type="entry name" value="Thioredoxin_ResA/DsbE_sf"/>
</dbReference>
<reference evidence="3 4" key="1">
    <citation type="submission" date="2020-08" db="EMBL/GenBank/DDBJ databases">
        <title>Genomic Encyclopedia of Type Strains, Phase IV (KMG-IV): sequencing the most valuable type-strain genomes for metagenomic binning, comparative biology and taxonomic classification.</title>
        <authorList>
            <person name="Goeker M."/>
        </authorList>
    </citation>
    <scope>NUCLEOTIDE SEQUENCE [LARGE SCALE GENOMIC DNA]</scope>
    <source>
        <strain evidence="3 4">DSM 15895</strain>
    </source>
</reference>
<evidence type="ECO:0000259" key="2">
    <source>
        <dbReference type="PROSITE" id="PS51352"/>
    </source>
</evidence>
<dbReference type="Pfam" id="PF00578">
    <property type="entry name" value="AhpC-TSA"/>
    <property type="match status" value="1"/>
</dbReference>
<dbReference type="PROSITE" id="PS51352">
    <property type="entry name" value="THIOREDOXIN_2"/>
    <property type="match status" value="1"/>
</dbReference>
<dbReference type="GO" id="GO:0016209">
    <property type="term" value="F:antioxidant activity"/>
    <property type="evidence" value="ECO:0007669"/>
    <property type="project" value="InterPro"/>
</dbReference>
<dbReference type="InterPro" id="IPR000866">
    <property type="entry name" value="AhpC/TSA"/>
</dbReference>
<keyword evidence="1" id="KW-1015">Disulfide bond</keyword>
<organism evidence="3 4">
    <name type="scientific">Planococcus koreensis</name>
    <dbReference type="NCBI Taxonomy" id="112331"/>
    <lineage>
        <taxon>Bacteria</taxon>
        <taxon>Bacillati</taxon>
        <taxon>Bacillota</taxon>
        <taxon>Bacilli</taxon>
        <taxon>Bacillales</taxon>
        <taxon>Caryophanaceae</taxon>
        <taxon>Planococcus</taxon>
    </lineage>
</organism>
<proteinExistence type="predicted"/>